<organism evidence="2 3">
    <name type="scientific">Brevibacillus brevis</name>
    <name type="common">Bacillus brevis</name>
    <dbReference type="NCBI Taxonomy" id="1393"/>
    <lineage>
        <taxon>Bacteria</taxon>
        <taxon>Bacillati</taxon>
        <taxon>Bacillota</taxon>
        <taxon>Bacilli</taxon>
        <taxon>Bacillales</taxon>
        <taxon>Paenibacillaceae</taxon>
        <taxon>Brevibacillus</taxon>
    </lineage>
</organism>
<accession>A0A2Z4MKI3</accession>
<evidence type="ECO:0000256" key="1">
    <source>
        <dbReference type="SAM" id="Coils"/>
    </source>
</evidence>
<dbReference type="EMBL" id="CP030117">
    <property type="protein sequence ID" value="AWX56919.1"/>
    <property type="molecule type" value="Genomic_DNA"/>
</dbReference>
<reference evidence="2 3" key="1">
    <citation type="journal article" date="2015" name="Genome Announc.">
        <title>Draft Genome Sequence of Brevibacillus brevis DZQ7, a Plant Growth-Promoting Rhizobacterium with Broad-Spectrum Antimicrobial Activity.</title>
        <authorList>
            <person name="Hou Q."/>
            <person name="Wang C."/>
            <person name="Hou X."/>
            <person name="Xia Z."/>
            <person name="Ye J."/>
            <person name="Liu K."/>
            <person name="Liu H."/>
            <person name="Wang J."/>
            <person name="Guo H."/>
            <person name="Yu X."/>
            <person name="Yang Y."/>
            <person name="Du B."/>
            <person name="Ding Y."/>
        </authorList>
    </citation>
    <scope>NUCLEOTIDE SEQUENCE [LARGE SCALE GENOMIC DNA]</scope>
    <source>
        <strain evidence="2 3">DZQ7</strain>
    </source>
</reference>
<sequence length="79" mass="9516">MKKSVASQIAELQRELENAEEAYRQADDDWRAVDVQYVQMKRLREELDVHKRDLAHEIEWRVREIAALEEEIKYERTSA</sequence>
<proteinExistence type="predicted"/>
<name>A0A2Z4MKI3_BREBE</name>
<feature type="coiled-coil region" evidence="1">
    <location>
        <begin position="2"/>
        <end position="29"/>
    </location>
</feature>
<dbReference type="AlphaFoldDB" id="A0A2Z4MKI3"/>
<protein>
    <submittedName>
        <fullName evidence="2">Uncharacterized protein</fullName>
    </submittedName>
</protein>
<gene>
    <name evidence="2" type="ORF">AB432_018520</name>
</gene>
<dbReference type="RefSeq" id="WP_048033535.1">
    <property type="nucleotide sequence ID" value="NZ_CP030117.1"/>
</dbReference>
<evidence type="ECO:0000313" key="3">
    <source>
        <dbReference type="Proteomes" id="UP000036061"/>
    </source>
</evidence>
<dbReference type="Proteomes" id="UP000036061">
    <property type="component" value="Chromosome"/>
</dbReference>
<keyword evidence="1" id="KW-0175">Coiled coil</keyword>
<evidence type="ECO:0000313" key="2">
    <source>
        <dbReference type="EMBL" id="AWX56919.1"/>
    </source>
</evidence>